<reference evidence="1 2" key="1">
    <citation type="journal article" date="2016" name="Nat. Commun.">
        <title>Thousands of microbial genomes shed light on interconnected biogeochemical processes in an aquifer system.</title>
        <authorList>
            <person name="Anantharaman K."/>
            <person name="Brown C.T."/>
            <person name="Hug L.A."/>
            <person name="Sharon I."/>
            <person name="Castelle C.J."/>
            <person name="Probst A.J."/>
            <person name="Thomas B.C."/>
            <person name="Singh A."/>
            <person name="Wilkins M.J."/>
            <person name="Karaoz U."/>
            <person name="Brodie E.L."/>
            <person name="Williams K.H."/>
            <person name="Hubbard S.S."/>
            <person name="Banfield J.F."/>
        </authorList>
    </citation>
    <scope>NUCLEOTIDE SEQUENCE [LARGE SCALE GENOMIC DNA]</scope>
</reference>
<evidence type="ECO:0000313" key="1">
    <source>
        <dbReference type="EMBL" id="OGG13362.1"/>
    </source>
</evidence>
<protein>
    <submittedName>
        <fullName evidence="1">Uncharacterized protein</fullName>
    </submittedName>
</protein>
<dbReference type="EMBL" id="MFJL01000037">
    <property type="protein sequence ID" value="OGG13362.1"/>
    <property type="molecule type" value="Genomic_DNA"/>
</dbReference>
<organism evidence="1 2">
    <name type="scientific">Candidatus Gottesmanbacteria bacterium RIFCSPHIGHO2_02_FULL_39_11</name>
    <dbReference type="NCBI Taxonomy" id="1798382"/>
    <lineage>
        <taxon>Bacteria</taxon>
        <taxon>Candidatus Gottesmaniibacteriota</taxon>
    </lineage>
</organism>
<gene>
    <name evidence="1" type="ORF">A3D77_03075</name>
</gene>
<dbReference type="Proteomes" id="UP000176923">
    <property type="component" value="Unassembled WGS sequence"/>
</dbReference>
<dbReference type="AlphaFoldDB" id="A0A1F5ZMN2"/>
<proteinExistence type="predicted"/>
<dbReference type="STRING" id="1798382.A3D77_03075"/>
<evidence type="ECO:0000313" key="2">
    <source>
        <dbReference type="Proteomes" id="UP000176923"/>
    </source>
</evidence>
<sequence length="442" mass="51276">MRNLIETSGRYYTDMIEPRLFGDITPERASRLPQQEFELFGFTFPILAKILPGLRTGRYMFSSRKDYAERMVPQSQEKINEILFAGYRNEDELKEGVYERLNSFQNTFHLPGLKFLGKELITPERGMNTEPVIQVLKVVEEAMEGEYRDTGEKKICHTFRQIIDVMDLVDYQNNRLLRGNFVPPFTARSTSLQLLGVALHDYVEPETKGIGDKKKVQYGRIGRVDHYPPDPHEDGVYIYRFNKENQGLTDIEATKYQTVQAELVSGFPIELYDKLLLYAKALDSTGIGHKIGRGQHVLDTVYTYWNDQKRIEFIQFMESKGAQIAKMIDVSENLDTRPFRRIEGRTDFRPEDFEPVDAGGLAKKCCDTTEDYRWLERDTMLFLTPSNLLNRKLYNLTNGLITGSLFDRNLMKFFSLHRAAQMLFGIGPGTIPDEYKKIVYMY</sequence>
<comment type="caution">
    <text evidence="1">The sequence shown here is derived from an EMBL/GenBank/DDBJ whole genome shotgun (WGS) entry which is preliminary data.</text>
</comment>
<accession>A0A1F5ZMN2</accession>
<name>A0A1F5ZMN2_9BACT</name>